<dbReference type="InterPro" id="IPR014025">
    <property type="entry name" value="Glutaredoxin_subgr"/>
</dbReference>
<dbReference type="Gene3D" id="3.40.30.10">
    <property type="entry name" value="Glutaredoxin"/>
    <property type="match status" value="1"/>
</dbReference>
<evidence type="ECO:0000259" key="3">
    <source>
        <dbReference type="Pfam" id="PF00462"/>
    </source>
</evidence>
<evidence type="ECO:0000313" key="4">
    <source>
        <dbReference type="EMBL" id="KAK3087248.1"/>
    </source>
</evidence>
<gene>
    <name evidence="4" type="ORF">FSP39_003557</name>
</gene>
<dbReference type="PANTHER" id="PTHR46185:SF1">
    <property type="entry name" value="GLUTAREDOXIN-1"/>
    <property type="match status" value="1"/>
</dbReference>
<dbReference type="EMBL" id="VSWD01000011">
    <property type="protein sequence ID" value="KAK3087248.1"/>
    <property type="molecule type" value="Genomic_DNA"/>
</dbReference>
<evidence type="ECO:0000256" key="1">
    <source>
        <dbReference type="ARBA" id="ARBA00022448"/>
    </source>
</evidence>
<accession>A0AA88XTB6</accession>
<dbReference type="PRINTS" id="PR00160">
    <property type="entry name" value="GLUTAREDOXIN"/>
</dbReference>
<dbReference type="InterPro" id="IPR036249">
    <property type="entry name" value="Thioredoxin-like_sf"/>
</dbReference>
<keyword evidence="1" id="KW-0813">Transport</keyword>
<dbReference type="GO" id="GO:0015038">
    <property type="term" value="F:glutathione disulfide oxidoreductase activity"/>
    <property type="evidence" value="ECO:0007669"/>
    <property type="project" value="TreeGrafter"/>
</dbReference>
<dbReference type="Pfam" id="PF00462">
    <property type="entry name" value="Glutaredoxin"/>
    <property type="match status" value="1"/>
</dbReference>
<evidence type="ECO:0000313" key="5">
    <source>
        <dbReference type="Proteomes" id="UP001186944"/>
    </source>
</evidence>
<comment type="caution">
    <text evidence="4">The sequence shown here is derived from an EMBL/GenBank/DDBJ whole genome shotgun (WGS) entry which is preliminary data.</text>
</comment>
<dbReference type="PROSITE" id="PS51354">
    <property type="entry name" value="GLUTAREDOXIN_2"/>
    <property type="match status" value="1"/>
</dbReference>
<dbReference type="InterPro" id="IPR047185">
    <property type="entry name" value="GLRX1"/>
</dbReference>
<feature type="domain" description="Glutaredoxin" evidence="3">
    <location>
        <begin position="17"/>
        <end position="84"/>
    </location>
</feature>
<dbReference type="SUPFAM" id="SSF52833">
    <property type="entry name" value="Thioredoxin-like"/>
    <property type="match status" value="1"/>
</dbReference>
<keyword evidence="5" id="KW-1185">Reference proteome</keyword>
<name>A0AA88XTB6_PINIB</name>
<protein>
    <recommendedName>
        <fullName evidence="3">Glutaredoxin domain-containing protein</fullName>
    </recommendedName>
</protein>
<sequence>MAGAKIFVDKKLAQKKVLLFSKTYSPECKSIKAILDTYKLTPNTLQIVEIETRQDCTQIENYFQILCSTDARAVPQLFIGGRYVGGEKEIPRLHEAGKLGRMIYDSIQENKAL</sequence>
<reference evidence="4" key="1">
    <citation type="submission" date="2019-08" db="EMBL/GenBank/DDBJ databases">
        <title>The improved chromosome-level genome for the pearl oyster Pinctada fucata martensii using PacBio sequencing and Hi-C.</title>
        <authorList>
            <person name="Zheng Z."/>
        </authorList>
    </citation>
    <scope>NUCLEOTIDE SEQUENCE</scope>
    <source>
        <strain evidence="4">ZZ-2019</strain>
        <tissue evidence="4">Adductor muscle</tissue>
    </source>
</reference>
<proteinExistence type="predicted"/>
<keyword evidence="2" id="KW-0249">Electron transport</keyword>
<evidence type="ECO:0000256" key="2">
    <source>
        <dbReference type="ARBA" id="ARBA00022982"/>
    </source>
</evidence>
<dbReference type="AlphaFoldDB" id="A0AA88XTB6"/>
<organism evidence="4 5">
    <name type="scientific">Pinctada imbricata</name>
    <name type="common">Atlantic pearl-oyster</name>
    <name type="synonym">Pinctada martensii</name>
    <dbReference type="NCBI Taxonomy" id="66713"/>
    <lineage>
        <taxon>Eukaryota</taxon>
        <taxon>Metazoa</taxon>
        <taxon>Spiralia</taxon>
        <taxon>Lophotrochozoa</taxon>
        <taxon>Mollusca</taxon>
        <taxon>Bivalvia</taxon>
        <taxon>Autobranchia</taxon>
        <taxon>Pteriomorphia</taxon>
        <taxon>Pterioida</taxon>
        <taxon>Pterioidea</taxon>
        <taxon>Pteriidae</taxon>
        <taxon>Pinctada</taxon>
    </lineage>
</organism>
<dbReference type="InterPro" id="IPR002109">
    <property type="entry name" value="Glutaredoxin"/>
</dbReference>
<dbReference type="PANTHER" id="PTHR46185">
    <property type="entry name" value="GLUTAREDOXIN-1"/>
    <property type="match status" value="1"/>
</dbReference>
<dbReference type="Proteomes" id="UP001186944">
    <property type="component" value="Unassembled WGS sequence"/>
</dbReference>
<dbReference type="GO" id="GO:0005739">
    <property type="term" value="C:mitochondrion"/>
    <property type="evidence" value="ECO:0007669"/>
    <property type="project" value="TreeGrafter"/>
</dbReference>